<evidence type="ECO:0000313" key="3">
    <source>
        <dbReference type="Proteomes" id="UP000614601"/>
    </source>
</evidence>
<dbReference type="PROSITE" id="PS00061">
    <property type="entry name" value="ADH_SHORT"/>
    <property type="match status" value="1"/>
</dbReference>
<dbReference type="EMBL" id="CAJFCW020000005">
    <property type="protein sequence ID" value="CAG9117062.1"/>
    <property type="molecule type" value="Genomic_DNA"/>
</dbReference>
<protein>
    <submittedName>
        <fullName evidence="2">Uncharacterized protein</fullName>
    </submittedName>
</protein>
<keyword evidence="1" id="KW-0560">Oxidoreductase</keyword>
<dbReference type="PRINTS" id="PR00081">
    <property type="entry name" value="GDHRDH"/>
</dbReference>
<accession>A0A811L4D1</accession>
<comment type="caution">
    <text evidence="2">The sequence shown here is derived from an EMBL/GenBank/DDBJ whole genome shotgun (WGS) entry which is preliminary data.</text>
</comment>
<dbReference type="GO" id="GO:0008202">
    <property type="term" value="P:steroid metabolic process"/>
    <property type="evidence" value="ECO:0007669"/>
    <property type="project" value="TreeGrafter"/>
</dbReference>
<organism evidence="2 3">
    <name type="scientific">Bursaphelenchus okinawaensis</name>
    <dbReference type="NCBI Taxonomy" id="465554"/>
    <lineage>
        <taxon>Eukaryota</taxon>
        <taxon>Metazoa</taxon>
        <taxon>Ecdysozoa</taxon>
        <taxon>Nematoda</taxon>
        <taxon>Chromadorea</taxon>
        <taxon>Rhabditida</taxon>
        <taxon>Tylenchina</taxon>
        <taxon>Tylenchomorpha</taxon>
        <taxon>Aphelenchoidea</taxon>
        <taxon>Aphelenchoididae</taxon>
        <taxon>Bursaphelenchus</taxon>
    </lineage>
</organism>
<dbReference type="InterPro" id="IPR002347">
    <property type="entry name" value="SDR_fam"/>
</dbReference>
<dbReference type="SUPFAM" id="SSF51735">
    <property type="entry name" value="NAD(P)-binding Rossmann-fold domains"/>
    <property type="match status" value="1"/>
</dbReference>
<reference evidence="2" key="1">
    <citation type="submission" date="2020-09" db="EMBL/GenBank/DDBJ databases">
        <authorList>
            <person name="Kikuchi T."/>
        </authorList>
    </citation>
    <scope>NUCLEOTIDE SEQUENCE</scope>
    <source>
        <strain evidence="2">SH1</strain>
    </source>
</reference>
<evidence type="ECO:0000313" key="2">
    <source>
        <dbReference type="EMBL" id="CAD5222955.1"/>
    </source>
</evidence>
<keyword evidence="3" id="KW-1185">Reference proteome</keyword>
<dbReference type="PANTHER" id="PTHR43313:SF34">
    <property type="entry name" value="RETINOL DEHYDROGENASE 7"/>
    <property type="match status" value="1"/>
</dbReference>
<sequence>MGVLMESERKQMSLTNFSQLATYFSSHFHQLYQNHPWLTILGSTIISYNLYSWLLEKLRLPNLEKRAVFITGCDYGMGKRAATELAKLGIPVFAGCLSQESMTQLEEETKHLKTPVTAVKCDITSDEDVKNAVQFVKSRLINGVQLWAVLNNAGVFSTFGPSEWCNIDVYKKAMELNFYGAVRVSNAFLPLLRESCGRIGVTTSVAARIGIFGGTPYSSAKVALNHWAEATHVENTLFGIYLGIIEPGIFKTLLLDREAKRKRVDSVWETLDEDIKSVYGEEFKEDFIESWNRVMHDQGSEDISPVIWSYIHFVTAKYPRFRYQAGFNSKWLWGKLSLLPSNWFHHLVPFIGDKGVAPAYVMNGENGKKGL</sequence>
<dbReference type="AlphaFoldDB" id="A0A811L4D1"/>
<dbReference type="Proteomes" id="UP000614601">
    <property type="component" value="Unassembled WGS sequence"/>
</dbReference>
<dbReference type="Proteomes" id="UP000783686">
    <property type="component" value="Unassembled WGS sequence"/>
</dbReference>
<dbReference type="PANTHER" id="PTHR43313">
    <property type="entry name" value="SHORT-CHAIN DEHYDROGENASE/REDUCTASE FAMILY 9C"/>
    <property type="match status" value="1"/>
</dbReference>
<gene>
    <name evidence="2" type="ORF">BOKJ2_LOCUS9902</name>
</gene>
<dbReference type="Pfam" id="PF00106">
    <property type="entry name" value="adh_short"/>
    <property type="match status" value="1"/>
</dbReference>
<evidence type="ECO:0000256" key="1">
    <source>
        <dbReference type="ARBA" id="ARBA00023002"/>
    </source>
</evidence>
<dbReference type="GO" id="GO:0016491">
    <property type="term" value="F:oxidoreductase activity"/>
    <property type="evidence" value="ECO:0007669"/>
    <property type="project" value="UniProtKB-KW"/>
</dbReference>
<dbReference type="OrthoDB" id="294295at2759"/>
<dbReference type="Gene3D" id="3.40.50.720">
    <property type="entry name" value="NAD(P)-binding Rossmann-like Domain"/>
    <property type="match status" value="1"/>
</dbReference>
<dbReference type="InterPro" id="IPR020904">
    <property type="entry name" value="Sc_DH/Rdtase_CS"/>
</dbReference>
<proteinExistence type="predicted"/>
<dbReference type="EMBL" id="CAJFDH010000005">
    <property type="protein sequence ID" value="CAD5222955.1"/>
    <property type="molecule type" value="Genomic_DNA"/>
</dbReference>
<name>A0A811L4D1_9BILA</name>
<dbReference type="InterPro" id="IPR036291">
    <property type="entry name" value="NAD(P)-bd_dom_sf"/>
</dbReference>